<protein>
    <submittedName>
        <fullName evidence="3">Phage tail protein</fullName>
    </submittedName>
</protein>
<accession>A0A243B0U6</accession>
<evidence type="ECO:0000259" key="1">
    <source>
        <dbReference type="Pfam" id="PF05709"/>
    </source>
</evidence>
<dbReference type="EMBL" id="NFDL01000116">
    <property type="protein sequence ID" value="OTY35464.1"/>
    <property type="molecule type" value="Genomic_DNA"/>
</dbReference>
<reference evidence="3 4" key="1">
    <citation type="submission" date="2016-10" db="EMBL/GenBank/DDBJ databases">
        <title>Comparative genomics of Bacillus thuringiensis reveals a path to pathogens against multiple invertebrate hosts.</title>
        <authorList>
            <person name="Zheng J."/>
            <person name="Gao Q."/>
            <person name="Liu H."/>
            <person name="Peng D."/>
            <person name="Ruan L."/>
            <person name="Sun M."/>
        </authorList>
    </citation>
    <scope>NUCLEOTIDE SEQUENCE [LARGE SCALE GENOMIC DNA]</scope>
    <source>
        <strain evidence="3">BGSC 4BX1</strain>
    </source>
</reference>
<evidence type="ECO:0000259" key="2">
    <source>
        <dbReference type="Pfam" id="PF22768"/>
    </source>
</evidence>
<evidence type="ECO:0000313" key="4">
    <source>
        <dbReference type="Proteomes" id="UP000195089"/>
    </source>
</evidence>
<evidence type="ECO:0000313" key="3">
    <source>
        <dbReference type="EMBL" id="OTY35464.1"/>
    </source>
</evidence>
<dbReference type="InterPro" id="IPR008841">
    <property type="entry name" value="Siphovirus-type_tail_N"/>
</dbReference>
<dbReference type="InterPro" id="IPR054738">
    <property type="entry name" value="Siphovirus-type_tail_C"/>
</dbReference>
<dbReference type="Gene3D" id="2.60.120.860">
    <property type="match status" value="1"/>
</dbReference>
<name>A0A243B0U6_BACTU</name>
<comment type="caution">
    <text evidence="3">The sequence shown here is derived from an EMBL/GenBank/DDBJ whole genome shotgun (WGS) entry which is preliminary data.</text>
</comment>
<dbReference type="NCBIfam" id="TIGR01633">
    <property type="entry name" value="phi3626_gp14_N"/>
    <property type="match status" value="1"/>
</dbReference>
<gene>
    <name evidence="3" type="ORF">BK742_26270</name>
</gene>
<dbReference type="Proteomes" id="UP000195089">
    <property type="component" value="Unassembled WGS sequence"/>
</dbReference>
<proteinExistence type="predicted"/>
<dbReference type="RefSeq" id="WP_088120610.1">
    <property type="nucleotide sequence ID" value="NZ_NFDL01000116.1"/>
</dbReference>
<dbReference type="Gene3D" id="2.40.30.200">
    <property type="match status" value="1"/>
</dbReference>
<feature type="domain" description="Siphovirus-type tail component RIFT-related" evidence="1">
    <location>
        <begin position="13"/>
        <end position="121"/>
    </location>
</feature>
<feature type="domain" description="Siphovirus-type tail component C-terminal" evidence="2">
    <location>
        <begin position="420"/>
        <end position="492"/>
    </location>
</feature>
<organism evidence="3 4">
    <name type="scientific">Bacillus thuringiensis serovar pingluonsis</name>
    <dbReference type="NCBI Taxonomy" id="180881"/>
    <lineage>
        <taxon>Bacteria</taxon>
        <taxon>Bacillati</taxon>
        <taxon>Bacillota</taxon>
        <taxon>Bacilli</taxon>
        <taxon>Bacillales</taxon>
        <taxon>Bacillaceae</taxon>
        <taxon>Bacillus</taxon>
        <taxon>Bacillus cereus group</taxon>
    </lineage>
</organism>
<dbReference type="AlphaFoldDB" id="A0A243B0U6"/>
<dbReference type="InterPro" id="IPR006520">
    <property type="entry name" value="Dit_BPSPP_N"/>
</dbReference>
<dbReference type="Pfam" id="PF05709">
    <property type="entry name" value="Sipho_tail"/>
    <property type="match status" value="1"/>
</dbReference>
<sequence>MSSFSFNGERKNYIHIERGWKRPIWAPLRRNFLSVPNYPGARLLNTQTEMRVFSVPVGIIAPSGIDINMLSEDLANWLITDQPKELIFDTEPDRTYFAVVDEDFNADEFIDIGQGNLKFICPMPYKLGKTNTHTFKREATTEITSYFVNKGSVEAPALIEIEALKPSTFLDVWFGEYPYGRDYFRIGYPLTVEETTVQERERVMWDEMATPIGWTPVTGQVEEMKGTGSFKSRAGHALYCEDYGKETGFYGAIAKKNIPGGPLQDFEMETWVTLKSKNIGEMGRVEVLLLDETSNVVARINMNDLYATAEITRAHMTIGNSGTPNSFRKLVDTSGYYSTTFNQFRGRLRIARRGKVWSVYVAKFIDGTEKDGASLVERWIDETGNPMTERKIAQVMIAICKWDNHQPINEIQIDDLKIWKVNKVPSNTKPYIFEAGDKIIIDTERSLVTINGINAINIKEFFSNFPKVIRGENRIDIMPPDVNATISYRERYR</sequence>
<dbReference type="Pfam" id="PF22768">
    <property type="entry name" value="SPP1_Dit"/>
    <property type="match status" value="1"/>
</dbReference>